<keyword evidence="7 8" id="KW-0739">Sodium transport</keyword>
<evidence type="ECO:0000259" key="11">
    <source>
        <dbReference type="Pfam" id="PF24836"/>
    </source>
</evidence>
<comment type="subunit">
    <text evidence="8">Composed of six subunits; NqrA, NqrB, NqrC, NqrD, NqrE and NqrF.</text>
</comment>
<dbReference type="InterPro" id="IPR022615">
    <property type="entry name" value="NqrA_C_domain"/>
</dbReference>
<evidence type="ECO:0000256" key="4">
    <source>
        <dbReference type="ARBA" id="ARBA00023053"/>
    </source>
</evidence>
<reference evidence="13" key="1">
    <citation type="submission" date="2015-02" db="EMBL/GenBank/DDBJ databases">
        <title>Description and complete genome sequence of the first cultured representative of the subdivision 5 of the Verrucomicrobia phylum.</title>
        <authorList>
            <person name="Spring S."/>
            <person name="Bunk B."/>
            <person name="Sproer C."/>
            <person name="Klenk H.-P."/>
        </authorList>
    </citation>
    <scope>NUCLEOTIDE SEQUENCE [LARGE SCALE GENOMIC DNA]</scope>
    <source>
        <strain evidence="13">L21-Fru-AB</strain>
    </source>
</reference>
<evidence type="ECO:0000256" key="5">
    <source>
        <dbReference type="ARBA" id="ARBA00023065"/>
    </source>
</evidence>
<evidence type="ECO:0000313" key="12">
    <source>
        <dbReference type="EMBL" id="AKJ63853.1"/>
    </source>
</evidence>
<feature type="domain" description="Na(+)-translocating NADH-quinone reductase subunit A C-terminal" evidence="10">
    <location>
        <begin position="266"/>
        <end position="315"/>
    </location>
</feature>
<evidence type="ECO:0000259" key="10">
    <source>
        <dbReference type="Pfam" id="PF11973"/>
    </source>
</evidence>
<dbReference type="GO" id="GO:0006814">
    <property type="term" value="P:sodium ion transport"/>
    <property type="evidence" value="ECO:0007669"/>
    <property type="project" value="UniProtKB-UniRule"/>
</dbReference>
<dbReference type="NCBIfam" id="TIGR01936">
    <property type="entry name" value="nqrA"/>
    <property type="match status" value="1"/>
</dbReference>
<organism evidence="12 13">
    <name type="scientific">Kiritimatiella glycovorans</name>
    <dbReference type="NCBI Taxonomy" id="1307763"/>
    <lineage>
        <taxon>Bacteria</taxon>
        <taxon>Pseudomonadati</taxon>
        <taxon>Kiritimatiellota</taxon>
        <taxon>Kiritimatiellia</taxon>
        <taxon>Kiritimatiellales</taxon>
        <taxon>Kiritimatiellaceae</taxon>
        <taxon>Kiritimatiella</taxon>
    </lineage>
</organism>
<dbReference type="Pfam" id="PF11973">
    <property type="entry name" value="NQRA_SLBB"/>
    <property type="match status" value="1"/>
</dbReference>
<comment type="function">
    <text evidence="8">NQR complex catalyzes the reduction of ubiquinone-1 to ubiquinol by two successive reactions, coupled with the transport of Na(+) ions from the cytoplasm to the periplasm. NqrA to NqrE are probably involved in the second step, the conversion of ubisemiquinone to ubiquinol.</text>
</comment>
<dbReference type="InterPro" id="IPR056147">
    <property type="entry name" value="NQRA_N"/>
</dbReference>
<keyword evidence="3 8" id="KW-0520">NAD</keyword>
<keyword evidence="13" id="KW-1185">Reference proteome</keyword>
<keyword evidence="2 8" id="KW-1278">Translocase</keyword>
<dbReference type="InterPro" id="IPR056148">
    <property type="entry name" value="NQRA_2nd"/>
</dbReference>
<dbReference type="Proteomes" id="UP000035268">
    <property type="component" value="Chromosome"/>
</dbReference>
<dbReference type="GO" id="GO:0016655">
    <property type="term" value="F:oxidoreductase activity, acting on NAD(P)H, quinone or similar compound as acceptor"/>
    <property type="evidence" value="ECO:0007669"/>
    <property type="project" value="UniProtKB-UniRule"/>
</dbReference>
<dbReference type="OrthoDB" id="9774536at2"/>
<reference evidence="12 13" key="2">
    <citation type="journal article" date="2016" name="ISME J.">
        <title>Characterization of the first cultured representative of Verrucomicrobia subdivision 5 indicates the proposal of a novel phylum.</title>
        <authorList>
            <person name="Spring S."/>
            <person name="Bunk B."/>
            <person name="Sproer C."/>
            <person name="Schumann P."/>
            <person name="Rohde M."/>
            <person name="Tindall B.J."/>
            <person name="Klenk H.P."/>
        </authorList>
    </citation>
    <scope>NUCLEOTIDE SEQUENCE [LARGE SCALE GENOMIC DNA]</scope>
    <source>
        <strain evidence="12 13">L21-Fru-AB</strain>
    </source>
</reference>
<dbReference type="AlphaFoldDB" id="A0A0G3EC49"/>
<evidence type="ECO:0000256" key="3">
    <source>
        <dbReference type="ARBA" id="ARBA00023027"/>
    </source>
</evidence>
<accession>A0A0G3EC49</accession>
<feature type="domain" description="NqrA second alpha/beta" evidence="11">
    <location>
        <begin position="115"/>
        <end position="261"/>
    </location>
</feature>
<dbReference type="EMBL" id="CP010904">
    <property type="protein sequence ID" value="AKJ63853.1"/>
    <property type="molecule type" value="Genomic_DNA"/>
</dbReference>
<sequence>MTEFRFKQGMRLPIEGVPASGITEWAASSFALCPLGLKPFKGKPAVREGDTVARGAPLLYNKRMESLVLRAPVGGRITSIAYGERRAIRRIEIRPEEAGDPVTFKSWDPGSIASLDRDTLASHLLDAGLWALIRQRPFARIADPASAPKAVFVNACATAPFRPDPSVVVEDGEDAFRAGLTAMAALTDGAVHVCSGPNFVPPLPEEAGGRIRHDVFRGPHPSGNTSVHIHHLAPIRAGETVYTIEAGDVVQIGRLLLGGELPKSKVIALGGPAAGDRNRTHYRIAPGAVLDELVRDAVGNTETRAISGDIFSGLAMEDSVVDRPGIHALSLLPEDRSRTFLGWTAPGWNAFSVHRLYPSALRKGHRWRLGTSTHGRPRAMVLTGWYDRYLPMKINIDYLVRAVIAHDVEEAIELGILETDPEDFAPAAFACPSKMELSEIIRRGLEEIEEEGL</sequence>
<keyword evidence="5 8" id="KW-0406">Ion transport</keyword>
<dbReference type="Pfam" id="PF24836">
    <property type="entry name" value="NQRA_2nd"/>
    <property type="match status" value="1"/>
</dbReference>
<feature type="domain" description="NqrA N-terminal barrel-sandwich hybrid" evidence="9">
    <location>
        <begin position="5"/>
        <end position="94"/>
    </location>
</feature>
<comment type="similarity">
    <text evidence="8">Belongs to the NqrA family.</text>
</comment>
<dbReference type="PANTHER" id="PTHR37839:SF1">
    <property type="entry name" value="NA(+)-TRANSLOCATING NADH-QUINONE REDUCTASE SUBUNIT A"/>
    <property type="match status" value="1"/>
</dbReference>
<dbReference type="EC" id="7.2.1.1" evidence="8"/>
<dbReference type="PANTHER" id="PTHR37839">
    <property type="entry name" value="NA(+)-TRANSLOCATING NADH-QUINONE REDUCTASE SUBUNIT A"/>
    <property type="match status" value="1"/>
</dbReference>
<dbReference type="Pfam" id="PF05896">
    <property type="entry name" value="NQRA_N"/>
    <property type="match status" value="1"/>
</dbReference>
<dbReference type="InterPro" id="IPR008703">
    <property type="entry name" value="NqrA"/>
</dbReference>
<keyword evidence="4 8" id="KW-0915">Sodium</keyword>
<keyword evidence="6 8" id="KW-0830">Ubiquinone</keyword>
<dbReference type="HAMAP" id="MF_00425">
    <property type="entry name" value="NqrA"/>
    <property type="match status" value="1"/>
</dbReference>
<evidence type="ECO:0000256" key="2">
    <source>
        <dbReference type="ARBA" id="ARBA00022967"/>
    </source>
</evidence>
<keyword evidence="1 8" id="KW-0813">Transport</keyword>
<keyword evidence="12" id="KW-0560">Oxidoreductase</keyword>
<name>A0A0G3EC49_9BACT</name>
<protein>
    <recommendedName>
        <fullName evidence="8">Na(+)-translocating NADH-quinone reductase subunit A</fullName>
        <shortName evidence="8">Na(+)-NQR subunit A</shortName>
        <shortName evidence="8">Na(+)-translocating NQR subunit A</shortName>
        <ecNumber evidence="8">7.2.1.1</ecNumber>
    </recommendedName>
    <alternativeName>
        <fullName evidence="8">NQR complex subunit A</fullName>
    </alternativeName>
    <alternativeName>
        <fullName evidence="8">NQR-1 subunit A</fullName>
    </alternativeName>
</protein>
<evidence type="ECO:0000256" key="6">
    <source>
        <dbReference type="ARBA" id="ARBA00023075"/>
    </source>
</evidence>
<evidence type="ECO:0000313" key="13">
    <source>
        <dbReference type="Proteomes" id="UP000035268"/>
    </source>
</evidence>
<gene>
    <name evidence="8 12" type="primary">nqrA</name>
    <name evidence="12" type="ORF">L21SP4_00583</name>
</gene>
<evidence type="ECO:0000256" key="8">
    <source>
        <dbReference type="HAMAP-Rule" id="MF_00425"/>
    </source>
</evidence>
<evidence type="ECO:0000256" key="1">
    <source>
        <dbReference type="ARBA" id="ARBA00022448"/>
    </source>
</evidence>
<comment type="catalytic activity">
    <reaction evidence="8">
        <text>a ubiquinone + n Na(+)(in) + NADH + H(+) = a ubiquinol + n Na(+)(out) + NAD(+)</text>
        <dbReference type="Rhea" id="RHEA:47748"/>
        <dbReference type="Rhea" id="RHEA-COMP:9565"/>
        <dbReference type="Rhea" id="RHEA-COMP:9566"/>
        <dbReference type="ChEBI" id="CHEBI:15378"/>
        <dbReference type="ChEBI" id="CHEBI:16389"/>
        <dbReference type="ChEBI" id="CHEBI:17976"/>
        <dbReference type="ChEBI" id="CHEBI:29101"/>
        <dbReference type="ChEBI" id="CHEBI:57540"/>
        <dbReference type="ChEBI" id="CHEBI:57945"/>
        <dbReference type="EC" id="7.2.1.1"/>
    </reaction>
</comment>
<evidence type="ECO:0000256" key="7">
    <source>
        <dbReference type="ARBA" id="ARBA00023201"/>
    </source>
</evidence>
<dbReference type="KEGG" id="vbl:L21SP4_00583"/>
<proteinExistence type="inferred from homology"/>
<dbReference type="STRING" id="1307763.L21SP4_00583"/>
<evidence type="ECO:0000259" key="9">
    <source>
        <dbReference type="Pfam" id="PF05896"/>
    </source>
</evidence>
<dbReference type="RefSeq" id="WP_052881244.1">
    <property type="nucleotide sequence ID" value="NZ_CP010904.1"/>
</dbReference>